<proteinExistence type="predicted"/>
<gene>
    <name evidence="1" type="primary">Acey_s0184.g1015</name>
    <name evidence="1" type="ORF">Y032_0184g1015</name>
</gene>
<organism evidence="1 2">
    <name type="scientific">Ancylostoma ceylanicum</name>
    <dbReference type="NCBI Taxonomy" id="53326"/>
    <lineage>
        <taxon>Eukaryota</taxon>
        <taxon>Metazoa</taxon>
        <taxon>Ecdysozoa</taxon>
        <taxon>Nematoda</taxon>
        <taxon>Chromadorea</taxon>
        <taxon>Rhabditida</taxon>
        <taxon>Rhabditina</taxon>
        <taxon>Rhabditomorpha</taxon>
        <taxon>Strongyloidea</taxon>
        <taxon>Ancylostomatidae</taxon>
        <taxon>Ancylostomatinae</taxon>
        <taxon>Ancylostoma</taxon>
    </lineage>
</organism>
<evidence type="ECO:0000313" key="2">
    <source>
        <dbReference type="Proteomes" id="UP000024635"/>
    </source>
</evidence>
<name>A0A016SS49_9BILA</name>
<dbReference type="Proteomes" id="UP000024635">
    <property type="component" value="Unassembled WGS sequence"/>
</dbReference>
<evidence type="ECO:0000313" key="1">
    <source>
        <dbReference type="EMBL" id="EYB93236.1"/>
    </source>
</evidence>
<keyword evidence="2" id="KW-1185">Reference proteome</keyword>
<accession>A0A016SS49</accession>
<dbReference type="EMBL" id="JARK01001520">
    <property type="protein sequence ID" value="EYB93236.1"/>
    <property type="molecule type" value="Genomic_DNA"/>
</dbReference>
<protein>
    <submittedName>
        <fullName evidence="1">Uncharacterized protein</fullName>
    </submittedName>
</protein>
<comment type="caution">
    <text evidence="1">The sequence shown here is derived from an EMBL/GenBank/DDBJ whole genome shotgun (WGS) entry which is preliminary data.</text>
</comment>
<sequence>MVCGRTSYTTDKFDAFGNLTTPLPQWTLRITRELESSRFWRRRKIRRAPSRSQCAAKLGQIEEPAELSVQSRGLELIL</sequence>
<reference evidence="2" key="1">
    <citation type="journal article" date="2015" name="Nat. Genet.">
        <title>The genome and transcriptome of the zoonotic hookworm Ancylostoma ceylanicum identify infection-specific gene families.</title>
        <authorList>
            <person name="Schwarz E.M."/>
            <person name="Hu Y."/>
            <person name="Antoshechkin I."/>
            <person name="Miller M.M."/>
            <person name="Sternberg P.W."/>
            <person name="Aroian R.V."/>
        </authorList>
    </citation>
    <scope>NUCLEOTIDE SEQUENCE</scope>
    <source>
        <strain evidence="2">HY135</strain>
    </source>
</reference>
<dbReference type="AlphaFoldDB" id="A0A016SS49"/>